<dbReference type="PANTHER" id="PTHR42813">
    <property type="entry name" value="ZINC-TYPE ALCOHOL DEHYDROGENASE-LIKE"/>
    <property type="match status" value="1"/>
</dbReference>
<dbReference type="InterPro" id="IPR013149">
    <property type="entry name" value="ADH-like_C"/>
</dbReference>
<dbReference type="EMBL" id="JYJG01000336">
    <property type="protein sequence ID" value="KJK42663.1"/>
    <property type="molecule type" value="Genomic_DNA"/>
</dbReference>
<dbReference type="RefSeq" id="WP_045316264.1">
    <property type="nucleotide sequence ID" value="NZ_JYJG01000336.1"/>
</dbReference>
<dbReference type="PATRIC" id="fig|68170.10.peg.9386"/>
<keyword evidence="7" id="KW-1185">Reference proteome</keyword>
<dbReference type="AlphaFoldDB" id="A0A0F0GML9"/>
<dbReference type="Pfam" id="PF08240">
    <property type="entry name" value="ADH_N"/>
    <property type="match status" value="1"/>
</dbReference>
<evidence type="ECO:0000313" key="7">
    <source>
        <dbReference type="Proteomes" id="UP000033393"/>
    </source>
</evidence>
<comment type="cofactor">
    <cofactor evidence="1">
        <name>Zn(2+)</name>
        <dbReference type="ChEBI" id="CHEBI:29105"/>
    </cofactor>
</comment>
<evidence type="ECO:0000256" key="1">
    <source>
        <dbReference type="ARBA" id="ARBA00001947"/>
    </source>
</evidence>
<dbReference type="PANTHER" id="PTHR42813:SF7">
    <property type="entry name" value="ALCOHOL DEHYDROGENASE (ZN-DEPENDENT)-RELATED"/>
    <property type="match status" value="1"/>
</dbReference>
<proteinExistence type="predicted"/>
<organism evidence="6 7">
    <name type="scientific">Lentzea aerocolonigenes</name>
    <name type="common">Lechevalieria aerocolonigenes</name>
    <name type="synonym">Saccharothrix aerocolonigenes</name>
    <dbReference type="NCBI Taxonomy" id="68170"/>
    <lineage>
        <taxon>Bacteria</taxon>
        <taxon>Bacillati</taxon>
        <taxon>Actinomycetota</taxon>
        <taxon>Actinomycetes</taxon>
        <taxon>Pseudonocardiales</taxon>
        <taxon>Pseudonocardiaceae</taxon>
        <taxon>Lentzea</taxon>
    </lineage>
</organism>
<reference evidence="6 7" key="1">
    <citation type="submission" date="2015-02" db="EMBL/GenBank/DDBJ databases">
        <authorList>
            <person name="Ju K.-S."/>
            <person name="Doroghazi J.R."/>
            <person name="Metcalf W."/>
        </authorList>
    </citation>
    <scope>NUCLEOTIDE SEQUENCE [LARGE SCALE GENOMIC DNA]</scope>
    <source>
        <strain evidence="6 7">NRRL B-16140</strain>
    </source>
</reference>
<keyword evidence="2" id="KW-0479">Metal-binding</keyword>
<feature type="domain" description="Alcohol dehydrogenase-like C-terminal" evidence="4">
    <location>
        <begin position="183"/>
        <end position="281"/>
    </location>
</feature>
<accession>A0A0F0GML9</accession>
<gene>
    <name evidence="6" type="ORF">UK23_36170</name>
</gene>
<dbReference type="SUPFAM" id="SSF51735">
    <property type="entry name" value="NAD(P)-binding Rossmann-fold domains"/>
    <property type="match status" value="1"/>
</dbReference>
<dbReference type="Pfam" id="PF00107">
    <property type="entry name" value="ADH_zinc_N"/>
    <property type="match status" value="1"/>
</dbReference>
<evidence type="ECO:0000313" key="6">
    <source>
        <dbReference type="EMBL" id="KJK42663.1"/>
    </source>
</evidence>
<evidence type="ECO:0000256" key="2">
    <source>
        <dbReference type="ARBA" id="ARBA00022723"/>
    </source>
</evidence>
<evidence type="ECO:0008006" key="8">
    <source>
        <dbReference type="Google" id="ProtNLM"/>
    </source>
</evidence>
<dbReference type="Gene3D" id="3.90.180.10">
    <property type="entry name" value="Medium-chain alcohol dehydrogenases, catalytic domain"/>
    <property type="match status" value="1"/>
</dbReference>
<dbReference type="OrthoDB" id="241504at2"/>
<keyword evidence="3" id="KW-0862">Zinc</keyword>
<evidence type="ECO:0000256" key="3">
    <source>
        <dbReference type="ARBA" id="ARBA00022833"/>
    </source>
</evidence>
<dbReference type="Proteomes" id="UP000033393">
    <property type="component" value="Unassembled WGS sequence"/>
</dbReference>
<dbReference type="SUPFAM" id="SSF50129">
    <property type="entry name" value="GroES-like"/>
    <property type="match status" value="1"/>
</dbReference>
<dbReference type="GO" id="GO:0046872">
    <property type="term" value="F:metal ion binding"/>
    <property type="evidence" value="ECO:0007669"/>
    <property type="project" value="UniProtKB-KW"/>
</dbReference>
<feature type="domain" description="Alcohol dehydrogenase-like N-terminal" evidence="5">
    <location>
        <begin position="25"/>
        <end position="142"/>
    </location>
</feature>
<protein>
    <recommendedName>
        <fullName evidence="8">Dehydrogenase</fullName>
    </recommendedName>
</protein>
<sequence length="335" mass="35069">MRVLEYTGVRSLRWREVPDARVVDPTDAVVRPVAATTCDLDRAVIAGHTPFPAPLQLGHECVAEVVEVGDEVAGLGAGDLVVVPWHISCGTCANCKALAPSRCLSVPRYAMFGLPLGGSWGGLFSEFVRVPWAAANLVKLPDGADPAAFASASDNLTDAYGSVLKGQSHAPGAPLLVFGGTSIGLYACAFARALSASRVLYVDRNERRRAIAEGYGAQTAVSADELDQREFPLTYDASGHPDGLTAALNATEPGGHCHSAGIYFAGVKVPTGPMYMNAVTFTTGRPDITPHLPAVLDLVGGGAVDPLPVFSDHLTFDSLPETLALLPEKPLVTRG</sequence>
<evidence type="ECO:0000259" key="5">
    <source>
        <dbReference type="Pfam" id="PF08240"/>
    </source>
</evidence>
<name>A0A0F0GML9_LENAE</name>
<dbReference type="InterPro" id="IPR036291">
    <property type="entry name" value="NAD(P)-bd_dom_sf"/>
</dbReference>
<dbReference type="InterPro" id="IPR011032">
    <property type="entry name" value="GroES-like_sf"/>
</dbReference>
<comment type="caution">
    <text evidence="6">The sequence shown here is derived from an EMBL/GenBank/DDBJ whole genome shotgun (WGS) entry which is preliminary data.</text>
</comment>
<dbReference type="Gene3D" id="3.40.50.720">
    <property type="entry name" value="NAD(P)-binding Rossmann-like Domain"/>
    <property type="match status" value="1"/>
</dbReference>
<evidence type="ECO:0000259" key="4">
    <source>
        <dbReference type="Pfam" id="PF00107"/>
    </source>
</evidence>
<dbReference type="InterPro" id="IPR013154">
    <property type="entry name" value="ADH-like_N"/>
</dbReference>